<protein>
    <submittedName>
        <fullName evidence="1">Sigma-70 family RNA polymerase sigma factor</fullName>
    </submittedName>
</protein>
<accession>A0ACC5QY78</accession>
<keyword evidence="2" id="KW-1185">Reference proteome</keyword>
<name>A0ACC5QY78_9HYPH</name>
<gene>
    <name evidence="1" type="ORF">JHL16_03190</name>
</gene>
<dbReference type="EMBL" id="JAENHL010000004">
    <property type="protein sequence ID" value="MBK1865345.1"/>
    <property type="molecule type" value="Genomic_DNA"/>
</dbReference>
<evidence type="ECO:0000313" key="1">
    <source>
        <dbReference type="EMBL" id="MBK1865345.1"/>
    </source>
</evidence>
<reference evidence="1" key="1">
    <citation type="submission" date="2021-01" db="EMBL/GenBank/DDBJ databases">
        <authorList>
            <person name="Sun Q."/>
        </authorList>
    </citation>
    <scope>NUCLEOTIDE SEQUENCE</scope>
    <source>
        <strain evidence="1">YIM B02566</strain>
    </source>
</reference>
<sequence>MSMDPGTAALRDFERQALAHMDAAYNLAFWLVRERADAEDVVQDAYLRAFRAFATVTGDDIKPWLLTIVRNVAYRWLSVRKRRTNVIPLDSVLPNADRDEAGPVFEIASDAPSAEDMLLGRADQALVHRALDRLPPAFRETIILREMEELSYRDIARITEAPIGTVMSRLARARDQLKEELTELIAKETRNAL</sequence>
<organism evidence="1 2">
    <name type="scientific">Taklimakanibacter albus</name>
    <dbReference type="NCBI Taxonomy" id="2800327"/>
    <lineage>
        <taxon>Bacteria</taxon>
        <taxon>Pseudomonadati</taxon>
        <taxon>Pseudomonadota</taxon>
        <taxon>Alphaproteobacteria</taxon>
        <taxon>Hyphomicrobiales</taxon>
        <taxon>Aestuariivirgaceae</taxon>
        <taxon>Taklimakanibacter</taxon>
    </lineage>
</organism>
<comment type="caution">
    <text evidence="1">The sequence shown here is derived from an EMBL/GenBank/DDBJ whole genome shotgun (WGS) entry which is preliminary data.</text>
</comment>
<dbReference type="Proteomes" id="UP000616151">
    <property type="component" value="Unassembled WGS sequence"/>
</dbReference>
<evidence type="ECO:0000313" key="2">
    <source>
        <dbReference type="Proteomes" id="UP000616151"/>
    </source>
</evidence>
<proteinExistence type="predicted"/>